<accession>A0A371GG56</accession>
<evidence type="ECO:0000259" key="2">
    <source>
        <dbReference type="Pfam" id="PF13963"/>
    </source>
</evidence>
<keyword evidence="4" id="KW-1185">Reference proteome</keyword>
<feature type="non-terminal residue" evidence="3">
    <location>
        <position position="1"/>
    </location>
</feature>
<evidence type="ECO:0000313" key="4">
    <source>
        <dbReference type="Proteomes" id="UP000257109"/>
    </source>
</evidence>
<evidence type="ECO:0000313" key="3">
    <source>
        <dbReference type="EMBL" id="RDX89524.1"/>
    </source>
</evidence>
<dbReference type="Pfam" id="PF13963">
    <property type="entry name" value="Transpos_assoc"/>
    <property type="match status" value="1"/>
</dbReference>
<dbReference type="Proteomes" id="UP000257109">
    <property type="component" value="Unassembled WGS sequence"/>
</dbReference>
<comment type="caution">
    <text evidence="3">The sequence shown here is derived from an EMBL/GenBank/DDBJ whole genome shotgun (WGS) entry which is preliminary data.</text>
</comment>
<dbReference type="AlphaFoldDB" id="A0A371GG56"/>
<reference evidence="3" key="1">
    <citation type="submission" date="2018-05" db="EMBL/GenBank/DDBJ databases">
        <title>Draft genome of Mucuna pruriens seed.</title>
        <authorList>
            <person name="Nnadi N.E."/>
            <person name="Vos R."/>
            <person name="Hasami M.H."/>
            <person name="Devisetty U.K."/>
            <person name="Aguiy J.C."/>
        </authorList>
    </citation>
    <scope>NUCLEOTIDE SEQUENCE [LARGE SCALE GENOMIC DNA]</scope>
    <source>
        <strain evidence="3">JCA_2017</strain>
    </source>
</reference>
<keyword evidence="1" id="KW-0732">Signal</keyword>
<dbReference type="InterPro" id="IPR029480">
    <property type="entry name" value="Transpos_assoc"/>
</dbReference>
<dbReference type="EMBL" id="QJKJ01005645">
    <property type="protein sequence ID" value="RDX89524.1"/>
    <property type="molecule type" value="Genomic_DNA"/>
</dbReference>
<gene>
    <name evidence="3" type="ORF">CR513_28735</name>
</gene>
<name>A0A371GG56_MUCPR</name>
<dbReference type="OrthoDB" id="1431713at2759"/>
<feature type="signal peptide" evidence="1">
    <location>
        <begin position="1"/>
        <end position="28"/>
    </location>
</feature>
<feature type="domain" description="Transposase-associated" evidence="2">
    <location>
        <begin position="17"/>
        <end position="69"/>
    </location>
</feature>
<feature type="chain" id="PRO_5016663255" description="Transposase-associated domain-containing protein" evidence="1">
    <location>
        <begin position="29"/>
        <end position="205"/>
    </location>
</feature>
<proteinExistence type="predicted"/>
<sequence length="205" mass="24189">MRSKFSRRVRVLALVLLDFAFEIRSVNGAIRCPCPKCRCNKWETRDVMHDYLICKQFPKNYKVWIWHGEAYETMASRNIEAIIEPLQNGNPMLSMINDAFGINRLHDVEPNTYEGPYEFVDNMPNEENEEIGDLVRDCNQKLYEGCQKYSKFSFLLRLYHIKCLCGVTDKTMTMILELLKDAFEYANIPMRQRRLFTSLVLIIPR</sequence>
<organism evidence="3 4">
    <name type="scientific">Mucuna pruriens</name>
    <name type="common">Velvet bean</name>
    <name type="synonym">Dolichos pruriens</name>
    <dbReference type="NCBI Taxonomy" id="157652"/>
    <lineage>
        <taxon>Eukaryota</taxon>
        <taxon>Viridiplantae</taxon>
        <taxon>Streptophyta</taxon>
        <taxon>Embryophyta</taxon>
        <taxon>Tracheophyta</taxon>
        <taxon>Spermatophyta</taxon>
        <taxon>Magnoliopsida</taxon>
        <taxon>eudicotyledons</taxon>
        <taxon>Gunneridae</taxon>
        <taxon>Pentapetalae</taxon>
        <taxon>rosids</taxon>
        <taxon>fabids</taxon>
        <taxon>Fabales</taxon>
        <taxon>Fabaceae</taxon>
        <taxon>Papilionoideae</taxon>
        <taxon>50 kb inversion clade</taxon>
        <taxon>NPAAA clade</taxon>
        <taxon>indigoferoid/millettioid clade</taxon>
        <taxon>Phaseoleae</taxon>
        <taxon>Mucuna</taxon>
    </lineage>
</organism>
<evidence type="ECO:0000256" key="1">
    <source>
        <dbReference type="SAM" id="SignalP"/>
    </source>
</evidence>
<protein>
    <recommendedName>
        <fullName evidence="2">Transposase-associated domain-containing protein</fullName>
    </recommendedName>
</protein>